<gene>
    <name evidence="1" type="ORF">RRG08_064230</name>
</gene>
<proteinExistence type="predicted"/>
<evidence type="ECO:0000313" key="2">
    <source>
        <dbReference type="Proteomes" id="UP001283361"/>
    </source>
</evidence>
<protein>
    <submittedName>
        <fullName evidence="1">Uncharacterized protein</fullName>
    </submittedName>
</protein>
<organism evidence="1 2">
    <name type="scientific">Elysia crispata</name>
    <name type="common">lettuce slug</name>
    <dbReference type="NCBI Taxonomy" id="231223"/>
    <lineage>
        <taxon>Eukaryota</taxon>
        <taxon>Metazoa</taxon>
        <taxon>Spiralia</taxon>
        <taxon>Lophotrochozoa</taxon>
        <taxon>Mollusca</taxon>
        <taxon>Gastropoda</taxon>
        <taxon>Heterobranchia</taxon>
        <taxon>Euthyneura</taxon>
        <taxon>Panpulmonata</taxon>
        <taxon>Sacoglossa</taxon>
        <taxon>Placobranchoidea</taxon>
        <taxon>Plakobranchidae</taxon>
        <taxon>Elysia</taxon>
    </lineage>
</organism>
<comment type="caution">
    <text evidence="1">The sequence shown here is derived from an EMBL/GenBank/DDBJ whole genome shotgun (WGS) entry which is preliminary data.</text>
</comment>
<name>A0AAE0YF52_9GAST</name>
<keyword evidence="2" id="KW-1185">Reference proteome</keyword>
<accession>A0AAE0YF52</accession>
<sequence length="113" mass="11991">MLQWPIAAHSAIANGTSLVKATRSQDGFIVLLSYHAHASDLIIEQPLCGSDVMGGMCDARSVCSEDTSSPPLASPNRIDFGPGLVLSYPLYIDSLHEQTELSCKGTDRSGDPS</sequence>
<evidence type="ECO:0000313" key="1">
    <source>
        <dbReference type="EMBL" id="KAK3742831.1"/>
    </source>
</evidence>
<dbReference type="Proteomes" id="UP001283361">
    <property type="component" value="Unassembled WGS sequence"/>
</dbReference>
<dbReference type="AlphaFoldDB" id="A0AAE0YF52"/>
<reference evidence="1" key="1">
    <citation type="journal article" date="2023" name="G3 (Bethesda)">
        <title>A reference genome for the long-term kleptoplast-retaining sea slug Elysia crispata morphotype clarki.</title>
        <authorList>
            <person name="Eastman K.E."/>
            <person name="Pendleton A.L."/>
            <person name="Shaikh M.A."/>
            <person name="Suttiyut T."/>
            <person name="Ogas R."/>
            <person name="Tomko P."/>
            <person name="Gavelis G."/>
            <person name="Widhalm J.R."/>
            <person name="Wisecaver J.H."/>
        </authorList>
    </citation>
    <scope>NUCLEOTIDE SEQUENCE</scope>
    <source>
        <strain evidence="1">ECLA1</strain>
    </source>
</reference>
<dbReference type="EMBL" id="JAWDGP010006339">
    <property type="protein sequence ID" value="KAK3742831.1"/>
    <property type="molecule type" value="Genomic_DNA"/>
</dbReference>